<evidence type="ECO:0000313" key="7">
    <source>
        <dbReference type="Proteomes" id="UP000562352"/>
    </source>
</evidence>
<accession>A0A841D0G7</accession>
<dbReference type="Proteomes" id="UP000562352">
    <property type="component" value="Unassembled WGS sequence"/>
</dbReference>
<name>A0A841D0G7_PLAVE</name>
<comment type="caution">
    <text evidence="6">The sequence shown here is derived from an EMBL/GenBank/DDBJ whole genome shotgun (WGS) entry which is preliminary data.</text>
</comment>
<dbReference type="EMBL" id="JACHJJ010000008">
    <property type="protein sequence ID" value="MBB5963741.1"/>
    <property type="molecule type" value="Genomic_DNA"/>
</dbReference>
<dbReference type="InterPro" id="IPR051601">
    <property type="entry name" value="Serine_prot/Carboxylest_S33"/>
</dbReference>
<comment type="similarity">
    <text evidence="1">Belongs to the peptidase S33 family.</text>
</comment>
<proteinExistence type="inferred from homology"/>
<dbReference type="Pfam" id="PF08386">
    <property type="entry name" value="Abhydrolase_4"/>
    <property type="match status" value="1"/>
</dbReference>
<reference evidence="6 7" key="1">
    <citation type="submission" date="2020-08" db="EMBL/GenBank/DDBJ databases">
        <title>Genomic Encyclopedia of Type Strains, Phase III (KMG-III): the genomes of soil and plant-associated and newly described type strains.</title>
        <authorList>
            <person name="Whitman W."/>
        </authorList>
    </citation>
    <scope>NUCLEOTIDE SEQUENCE [LARGE SCALE GENOMIC DNA]</scope>
    <source>
        <strain evidence="6 7">CECT 3303</strain>
    </source>
</reference>
<protein>
    <submittedName>
        <fullName evidence="6">Pimeloyl-ACP methyl ester carboxylesterase</fullName>
    </submittedName>
</protein>
<evidence type="ECO:0000256" key="3">
    <source>
        <dbReference type="ARBA" id="ARBA00022801"/>
    </source>
</evidence>
<dbReference type="AlphaFoldDB" id="A0A841D0G7"/>
<gene>
    <name evidence="6" type="ORF">FHS22_003021</name>
</gene>
<dbReference type="InterPro" id="IPR000073">
    <property type="entry name" value="AB_hydrolase_1"/>
</dbReference>
<dbReference type="Gene3D" id="3.40.50.1820">
    <property type="entry name" value="alpha/beta hydrolase"/>
    <property type="match status" value="1"/>
</dbReference>
<evidence type="ECO:0000256" key="1">
    <source>
        <dbReference type="ARBA" id="ARBA00010088"/>
    </source>
</evidence>
<dbReference type="PANTHER" id="PTHR43248">
    <property type="entry name" value="2-SUCCINYL-6-HYDROXY-2,4-CYCLOHEXADIENE-1-CARBOXYLATE SYNTHASE"/>
    <property type="match status" value="1"/>
</dbReference>
<sequence length="489" mass="50908">MPTWSDVLRTAAATALALSVTACSGAGRTASGLDWADCGDGFQCAELAVPLDHDEADGEKIGISVIRLPASGERIGSLLVNPGGPGASGVEYARSARSVVGEAVRERFDVVGFDPRGVGGSEPVRCLPPESLDDFVGLDGSPDSPGEATALEEGARRFAAGCQARSGRLLPHVGTADAARDMDLLRAALGDDRLTYLGKSYGTQLGAAYADLFPGRVRALVLDGAVDPSLPPLEMSAAQARGFETALDAFLADCVKAEDCPFGGSAASARKEVAALLRRADREPLKNALGDGRSIGEAWTTLGIVTPLYDRESWPVLRSALAEALEGDGTTLLRLADILLDRREDGTYANQTEAGLAVTCADAVFPGDSRAYAEAARESAGTAPLFGPFVVWGSLPCAYWPVEGEASGQKFDAPGAPPIMVVGTTRDPATPYEWSEALAGRLSSGVLVGFEGDGHTAYLTGSDCVDRLVDTYLITLAVPEDGTRCPEIE</sequence>
<evidence type="ECO:0000313" key="6">
    <source>
        <dbReference type="EMBL" id="MBB5963741.1"/>
    </source>
</evidence>
<organism evidence="6 7">
    <name type="scientific">Planomonospora venezuelensis</name>
    <dbReference type="NCBI Taxonomy" id="1999"/>
    <lineage>
        <taxon>Bacteria</taxon>
        <taxon>Bacillati</taxon>
        <taxon>Actinomycetota</taxon>
        <taxon>Actinomycetes</taxon>
        <taxon>Streptosporangiales</taxon>
        <taxon>Streptosporangiaceae</taxon>
        <taxon>Planomonospora</taxon>
    </lineage>
</organism>
<feature type="domain" description="AB hydrolase-1" evidence="4">
    <location>
        <begin position="78"/>
        <end position="267"/>
    </location>
</feature>
<dbReference type="InterPro" id="IPR029058">
    <property type="entry name" value="AB_hydrolase_fold"/>
</dbReference>
<keyword evidence="3" id="KW-0378">Hydrolase</keyword>
<keyword evidence="7" id="KW-1185">Reference proteome</keyword>
<dbReference type="SUPFAM" id="SSF53474">
    <property type="entry name" value="alpha/beta-Hydrolases"/>
    <property type="match status" value="1"/>
</dbReference>
<dbReference type="PANTHER" id="PTHR43248:SF29">
    <property type="entry name" value="TRIPEPTIDYL AMINOPEPTIDASE"/>
    <property type="match status" value="1"/>
</dbReference>
<keyword evidence="2" id="KW-0732">Signal</keyword>
<dbReference type="GO" id="GO:0016787">
    <property type="term" value="F:hydrolase activity"/>
    <property type="evidence" value="ECO:0007669"/>
    <property type="project" value="UniProtKB-KW"/>
</dbReference>
<evidence type="ECO:0000259" key="4">
    <source>
        <dbReference type="Pfam" id="PF00561"/>
    </source>
</evidence>
<dbReference type="RefSeq" id="WP_184942064.1">
    <property type="nucleotide sequence ID" value="NZ_BAAAWZ010000001.1"/>
</dbReference>
<dbReference type="InterPro" id="IPR013595">
    <property type="entry name" value="Pept_S33_TAP-like_C"/>
</dbReference>
<dbReference type="Pfam" id="PF00561">
    <property type="entry name" value="Abhydrolase_1"/>
    <property type="match status" value="1"/>
</dbReference>
<evidence type="ECO:0000259" key="5">
    <source>
        <dbReference type="Pfam" id="PF08386"/>
    </source>
</evidence>
<feature type="domain" description="Peptidase S33 tripeptidyl aminopeptidase-like C-terminal" evidence="5">
    <location>
        <begin position="383"/>
        <end position="485"/>
    </location>
</feature>
<evidence type="ECO:0000256" key="2">
    <source>
        <dbReference type="ARBA" id="ARBA00022729"/>
    </source>
</evidence>